<dbReference type="PANTHER" id="PTHR31677:SF75">
    <property type="entry name" value="ETHYLENE-RESPONSIVE TRANSCRIPTION FACTOR ERF084"/>
    <property type="match status" value="1"/>
</dbReference>
<dbReference type="PROSITE" id="PS51032">
    <property type="entry name" value="AP2_ERF"/>
    <property type="match status" value="1"/>
</dbReference>
<accession>A0A8T0I1N4</accession>
<evidence type="ECO:0000256" key="4">
    <source>
        <dbReference type="ARBA" id="ARBA00023163"/>
    </source>
</evidence>
<evidence type="ECO:0000256" key="1">
    <source>
        <dbReference type="ARBA" id="ARBA00004123"/>
    </source>
</evidence>
<keyword evidence="3" id="KW-0238">DNA-binding</keyword>
<dbReference type="InterPro" id="IPR001471">
    <property type="entry name" value="AP2/ERF_dom"/>
</dbReference>
<evidence type="ECO:0000256" key="5">
    <source>
        <dbReference type="ARBA" id="ARBA00023242"/>
    </source>
</evidence>
<evidence type="ECO:0000256" key="6">
    <source>
        <dbReference type="SAM" id="MobiDB-lite"/>
    </source>
</evidence>
<keyword evidence="2" id="KW-0805">Transcription regulation</keyword>
<dbReference type="Proteomes" id="UP000822688">
    <property type="component" value="Chromosome 5"/>
</dbReference>
<protein>
    <recommendedName>
        <fullName evidence="7">AP2/ERF domain-containing protein</fullName>
    </recommendedName>
</protein>
<proteinExistence type="predicted"/>
<evidence type="ECO:0000313" key="9">
    <source>
        <dbReference type="Proteomes" id="UP000822688"/>
    </source>
</evidence>
<keyword evidence="5" id="KW-0539">Nucleus</keyword>
<keyword evidence="4" id="KW-0804">Transcription</keyword>
<evidence type="ECO:0000313" key="8">
    <source>
        <dbReference type="EMBL" id="KAG0576583.1"/>
    </source>
</evidence>
<dbReference type="AlphaFoldDB" id="A0A8T0I1N4"/>
<keyword evidence="9" id="KW-1185">Reference proteome</keyword>
<dbReference type="PANTHER" id="PTHR31677">
    <property type="entry name" value="AP2 DOMAIN CLASS TRANSCRIPTION FACTOR"/>
    <property type="match status" value="1"/>
</dbReference>
<feature type="domain" description="AP2/ERF" evidence="7">
    <location>
        <begin position="262"/>
        <end position="319"/>
    </location>
</feature>
<evidence type="ECO:0000256" key="2">
    <source>
        <dbReference type="ARBA" id="ARBA00023015"/>
    </source>
</evidence>
<sequence length="466" mass="50658">MALQDMLVGGRSCSHIISLKRKWDDNAPEMIFSRKSPACLRCSATAVQPLVCDCCSIIPCSSSTSKDHQHHQNWCGDLLALGPDSNDVLHTNFNHEVLQDSSELRFRPACPTHQQKGLDGIAAVVGQSILFGTSISTGREDLCTVTDHQPPSWNSCNLHPSETSGLNVLSRGSSLRCNPERFIAEPFISTVEDCSKAMSHNLLIDSGNSFFDASGRRPNVFSFQQSVGGHEPAEAICKPEGSSTSGDRVPSGESAGTSGRSAFRGVRKRPWGRWSAEIRDRIGRCRHWLGTFDTAEDAARAYDSAARALRGAKAKTNFDPQSKAKARLANLTSMKEQLRWASCNPSSSMGSATILPVTLSNPSHHRSAEVMSYPTMKAGAPTYQFQAITPPKLNCNFSATQELDLKLGLMPDCSKRSCCSSSLESTPESSTTYQSPDQCSDHFLSTSISHTYSSFSSEFACPAYHT</sequence>
<name>A0A8T0I1N4_CERPU</name>
<dbReference type="GO" id="GO:0003700">
    <property type="term" value="F:DNA-binding transcription factor activity"/>
    <property type="evidence" value="ECO:0007669"/>
    <property type="project" value="InterPro"/>
</dbReference>
<dbReference type="Pfam" id="PF00847">
    <property type="entry name" value="AP2"/>
    <property type="match status" value="1"/>
</dbReference>
<dbReference type="GO" id="GO:0003677">
    <property type="term" value="F:DNA binding"/>
    <property type="evidence" value="ECO:0007669"/>
    <property type="project" value="UniProtKB-KW"/>
</dbReference>
<reference evidence="8" key="1">
    <citation type="submission" date="2020-06" db="EMBL/GenBank/DDBJ databases">
        <title>WGS assembly of Ceratodon purpureus strain R40.</title>
        <authorList>
            <person name="Carey S.B."/>
            <person name="Jenkins J."/>
            <person name="Shu S."/>
            <person name="Lovell J.T."/>
            <person name="Sreedasyam A."/>
            <person name="Maumus F."/>
            <person name="Tiley G.P."/>
            <person name="Fernandez-Pozo N."/>
            <person name="Barry K."/>
            <person name="Chen C."/>
            <person name="Wang M."/>
            <person name="Lipzen A."/>
            <person name="Daum C."/>
            <person name="Saski C.A."/>
            <person name="Payton A.C."/>
            <person name="Mcbreen J.C."/>
            <person name="Conrad R.E."/>
            <person name="Kollar L.M."/>
            <person name="Olsson S."/>
            <person name="Huttunen S."/>
            <person name="Landis J.B."/>
            <person name="Wickett N.J."/>
            <person name="Johnson M.G."/>
            <person name="Rensing S.A."/>
            <person name="Grimwood J."/>
            <person name="Schmutz J."/>
            <person name="Mcdaniel S.F."/>
        </authorList>
    </citation>
    <scope>NUCLEOTIDE SEQUENCE</scope>
    <source>
        <strain evidence="8">R40</strain>
    </source>
</reference>
<dbReference type="CDD" id="cd00018">
    <property type="entry name" value="AP2"/>
    <property type="match status" value="1"/>
</dbReference>
<dbReference type="Gene3D" id="3.30.730.10">
    <property type="entry name" value="AP2/ERF domain"/>
    <property type="match status" value="1"/>
</dbReference>
<dbReference type="PRINTS" id="PR00367">
    <property type="entry name" value="ETHRSPELEMNT"/>
</dbReference>
<comment type="caution">
    <text evidence="8">The sequence shown here is derived from an EMBL/GenBank/DDBJ whole genome shotgun (WGS) entry which is preliminary data.</text>
</comment>
<evidence type="ECO:0000259" key="7">
    <source>
        <dbReference type="PROSITE" id="PS51032"/>
    </source>
</evidence>
<evidence type="ECO:0000256" key="3">
    <source>
        <dbReference type="ARBA" id="ARBA00023125"/>
    </source>
</evidence>
<dbReference type="SMART" id="SM00380">
    <property type="entry name" value="AP2"/>
    <property type="match status" value="1"/>
</dbReference>
<organism evidence="8 9">
    <name type="scientific">Ceratodon purpureus</name>
    <name type="common">Fire moss</name>
    <name type="synonym">Dicranum purpureum</name>
    <dbReference type="NCBI Taxonomy" id="3225"/>
    <lineage>
        <taxon>Eukaryota</taxon>
        <taxon>Viridiplantae</taxon>
        <taxon>Streptophyta</taxon>
        <taxon>Embryophyta</taxon>
        <taxon>Bryophyta</taxon>
        <taxon>Bryophytina</taxon>
        <taxon>Bryopsida</taxon>
        <taxon>Dicranidae</taxon>
        <taxon>Pseudoditrichales</taxon>
        <taxon>Ditrichaceae</taxon>
        <taxon>Ceratodon</taxon>
    </lineage>
</organism>
<dbReference type="InterPro" id="IPR016177">
    <property type="entry name" value="DNA-bd_dom_sf"/>
</dbReference>
<dbReference type="SUPFAM" id="SSF54171">
    <property type="entry name" value="DNA-binding domain"/>
    <property type="match status" value="1"/>
</dbReference>
<dbReference type="GO" id="GO:0005634">
    <property type="term" value="C:nucleus"/>
    <property type="evidence" value="ECO:0007669"/>
    <property type="project" value="UniProtKB-SubCell"/>
</dbReference>
<dbReference type="FunFam" id="3.30.730.10:FF:000001">
    <property type="entry name" value="Ethylene-responsive transcription factor 2"/>
    <property type="match status" value="1"/>
</dbReference>
<gene>
    <name evidence="8" type="ORF">KC19_5G091400</name>
</gene>
<dbReference type="EMBL" id="CM026425">
    <property type="protein sequence ID" value="KAG0576583.1"/>
    <property type="molecule type" value="Genomic_DNA"/>
</dbReference>
<comment type="subcellular location">
    <subcellularLocation>
        <location evidence="1">Nucleus</location>
    </subcellularLocation>
</comment>
<dbReference type="InterPro" id="IPR036955">
    <property type="entry name" value="AP2/ERF_dom_sf"/>
</dbReference>
<feature type="region of interest" description="Disordered" evidence="6">
    <location>
        <begin position="236"/>
        <end position="264"/>
    </location>
</feature>